<reference evidence="5" key="1">
    <citation type="submission" date="2025-08" db="UniProtKB">
        <authorList>
            <consortium name="RefSeq"/>
        </authorList>
    </citation>
    <scope>IDENTIFICATION</scope>
    <source>
        <tissue evidence="5">Whole sample</tissue>
    </source>
</reference>
<feature type="region of interest" description="Disordered" evidence="1">
    <location>
        <begin position="268"/>
        <end position="325"/>
    </location>
</feature>
<dbReference type="Proteomes" id="UP000694844">
    <property type="component" value="Chromosome 5"/>
</dbReference>
<dbReference type="PANTHER" id="PTHR22803">
    <property type="entry name" value="MANNOSE, PHOSPHOLIPASE, LECTIN RECEPTOR RELATED"/>
    <property type="match status" value="1"/>
</dbReference>
<dbReference type="Gene3D" id="3.10.100.10">
    <property type="entry name" value="Mannose-Binding Protein A, subunit A"/>
    <property type="match status" value="1"/>
</dbReference>
<dbReference type="GeneID" id="111133456"/>
<name>A0A8B8EBV4_CRAVI</name>
<dbReference type="InterPro" id="IPR016187">
    <property type="entry name" value="CTDL_fold"/>
</dbReference>
<dbReference type="InterPro" id="IPR001304">
    <property type="entry name" value="C-type_lectin-like"/>
</dbReference>
<evidence type="ECO:0000313" key="4">
    <source>
        <dbReference type="Proteomes" id="UP000694844"/>
    </source>
</evidence>
<feature type="compositionally biased region" description="Acidic residues" evidence="1">
    <location>
        <begin position="315"/>
        <end position="325"/>
    </location>
</feature>
<protein>
    <submittedName>
        <fullName evidence="5">Macrophage mannose receptor 1-like</fullName>
    </submittedName>
</protein>
<keyword evidence="2" id="KW-0812">Transmembrane</keyword>
<dbReference type="SUPFAM" id="SSF56436">
    <property type="entry name" value="C-type lectin-like"/>
    <property type="match status" value="1"/>
</dbReference>
<feature type="compositionally biased region" description="Basic and acidic residues" evidence="1">
    <location>
        <begin position="292"/>
        <end position="305"/>
    </location>
</feature>
<feature type="compositionally biased region" description="Low complexity" evidence="1">
    <location>
        <begin position="1"/>
        <end position="36"/>
    </location>
</feature>
<dbReference type="PROSITE" id="PS50041">
    <property type="entry name" value="C_TYPE_LECTIN_2"/>
    <property type="match status" value="1"/>
</dbReference>
<keyword evidence="2" id="KW-1133">Transmembrane helix</keyword>
<proteinExistence type="predicted"/>
<accession>A0A8B8EBV4</accession>
<dbReference type="Pfam" id="PF00059">
    <property type="entry name" value="Lectin_C"/>
    <property type="match status" value="1"/>
</dbReference>
<dbReference type="AlphaFoldDB" id="A0A8B8EBV4"/>
<evidence type="ECO:0000256" key="2">
    <source>
        <dbReference type="SAM" id="Phobius"/>
    </source>
</evidence>
<evidence type="ECO:0000256" key="1">
    <source>
        <dbReference type="SAM" id="MobiDB-lite"/>
    </source>
</evidence>
<keyword evidence="4" id="KW-1185">Reference proteome</keyword>
<dbReference type="KEGG" id="cvn:111133456"/>
<gene>
    <name evidence="5" type="primary">LOC111133456</name>
</gene>
<dbReference type="OrthoDB" id="6050186at2759"/>
<organism evidence="4 5">
    <name type="scientific">Crassostrea virginica</name>
    <name type="common">Eastern oyster</name>
    <dbReference type="NCBI Taxonomy" id="6565"/>
    <lineage>
        <taxon>Eukaryota</taxon>
        <taxon>Metazoa</taxon>
        <taxon>Spiralia</taxon>
        <taxon>Lophotrochozoa</taxon>
        <taxon>Mollusca</taxon>
        <taxon>Bivalvia</taxon>
        <taxon>Autobranchia</taxon>
        <taxon>Pteriomorphia</taxon>
        <taxon>Ostreida</taxon>
        <taxon>Ostreoidea</taxon>
        <taxon>Ostreidae</taxon>
        <taxon>Crassostrea</taxon>
    </lineage>
</organism>
<feature type="transmembrane region" description="Helical" evidence="2">
    <location>
        <begin position="227"/>
        <end position="251"/>
    </location>
</feature>
<dbReference type="SMART" id="SM00034">
    <property type="entry name" value="CLECT"/>
    <property type="match status" value="1"/>
</dbReference>
<sequence length="325" mass="36367">MSAFTPTRQRTTSLPPPTTTTTTTTTTITTRNQSSTGFQQNSVSLGVGQMDSCPSNLVRHPYLKTFGKKCYQFNDYEISWSRAEDRCSSFGGSLVQIKTSRIQQFLMDSLQSLEWERGKVWIGAHETNNMYNEDPTWEWIDGTPLSYSNWAPNEPRCCGVLSLLFPSGARGCGYLEYAEGGTWSSDICSISSHKYICEFEMFPRSRITNEQLESGQRGQIKSGKTGMIVGIAVGVLFLGLVCGFVIGYLVLKKRWNNNTGVTVDQRVRAPPPAPNPAYVKAREGPIAEPLQDYEKLSTPDRKQDDSLDNYATLMQEDETYDDVAF</sequence>
<feature type="region of interest" description="Disordered" evidence="1">
    <location>
        <begin position="1"/>
        <end position="38"/>
    </location>
</feature>
<feature type="domain" description="C-type lectin" evidence="3">
    <location>
        <begin position="66"/>
        <end position="189"/>
    </location>
</feature>
<dbReference type="InterPro" id="IPR050111">
    <property type="entry name" value="C-type_lectin/snaclec_domain"/>
</dbReference>
<keyword evidence="2" id="KW-0472">Membrane</keyword>
<dbReference type="CDD" id="cd00037">
    <property type="entry name" value="CLECT"/>
    <property type="match status" value="1"/>
</dbReference>
<dbReference type="InterPro" id="IPR016186">
    <property type="entry name" value="C-type_lectin-like/link_sf"/>
</dbReference>
<evidence type="ECO:0000313" key="5">
    <source>
        <dbReference type="RefSeq" id="XP_022337595.1"/>
    </source>
</evidence>
<evidence type="ECO:0000259" key="3">
    <source>
        <dbReference type="PROSITE" id="PS50041"/>
    </source>
</evidence>
<dbReference type="RefSeq" id="XP_022337595.1">
    <property type="nucleotide sequence ID" value="XM_022481887.1"/>
</dbReference>